<dbReference type="SUPFAM" id="SSF144091">
    <property type="entry name" value="Rhomboid-like"/>
    <property type="match status" value="1"/>
</dbReference>
<sequence length="237" mass="24216">MSPSSPTPPAQMARNLYRQAPVSAATATLIIIVFMITAVQSHSITGNLNDSGLGDAWVLYLPLMDGSPFGPLRALGSSLLHLGIGHMLINVILLYLIGRETEWTFGSPLTAGILVTGALGASATVVWQSPGSPTVGASGAVYALMAVFVAIAYSRKDSQVGGALVLIGVNLAYTLMTPGVSLWGHLGGLATGALLAGVLFGVRSRGARWFGLGSICAVAVIAVLVRVAMLSTGASLS</sequence>
<dbReference type="GO" id="GO:0008233">
    <property type="term" value="F:peptidase activity"/>
    <property type="evidence" value="ECO:0007669"/>
    <property type="project" value="UniProtKB-KW"/>
</dbReference>
<keyword evidence="6 7" id="KW-0472">Membrane</keyword>
<evidence type="ECO:0000256" key="6">
    <source>
        <dbReference type="ARBA" id="ARBA00023136"/>
    </source>
</evidence>
<dbReference type="InterPro" id="IPR050925">
    <property type="entry name" value="Rhomboid_protease_S54"/>
</dbReference>
<dbReference type="RefSeq" id="WP_198735221.1">
    <property type="nucleotide sequence ID" value="NZ_JAEIOT010000004.1"/>
</dbReference>
<dbReference type="GO" id="GO:0006508">
    <property type="term" value="P:proteolysis"/>
    <property type="evidence" value="ECO:0007669"/>
    <property type="project" value="UniProtKB-KW"/>
</dbReference>
<evidence type="ECO:0000259" key="8">
    <source>
        <dbReference type="Pfam" id="PF01694"/>
    </source>
</evidence>
<feature type="transmembrane region" description="Helical" evidence="7">
    <location>
        <begin position="135"/>
        <end position="153"/>
    </location>
</feature>
<feature type="domain" description="Peptidase S54 rhomboid" evidence="8">
    <location>
        <begin position="73"/>
        <end position="200"/>
    </location>
</feature>
<keyword evidence="9" id="KW-0645">Protease</keyword>
<evidence type="ECO:0000256" key="7">
    <source>
        <dbReference type="SAM" id="Phobius"/>
    </source>
</evidence>
<feature type="transmembrane region" description="Helical" evidence="7">
    <location>
        <begin position="78"/>
        <end position="97"/>
    </location>
</feature>
<evidence type="ECO:0000256" key="5">
    <source>
        <dbReference type="ARBA" id="ARBA00022989"/>
    </source>
</evidence>
<organism evidence="9 10">
    <name type="scientific">Corynebacterium marambiense</name>
    <dbReference type="NCBI Taxonomy" id="2765364"/>
    <lineage>
        <taxon>Bacteria</taxon>
        <taxon>Bacillati</taxon>
        <taxon>Actinomycetota</taxon>
        <taxon>Actinomycetes</taxon>
        <taxon>Mycobacteriales</taxon>
        <taxon>Corynebacteriaceae</taxon>
        <taxon>Corynebacterium</taxon>
    </lineage>
</organism>
<reference evidence="9 10" key="1">
    <citation type="submission" date="2020-12" db="EMBL/GenBank/DDBJ databases">
        <title>Genome public.</title>
        <authorList>
            <person name="Sun Q."/>
        </authorList>
    </citation>
    <scope>NUCLEOTIDE SEQUENCE [LARGE SCALE GENOMIC DNA]</scope>
    <source>
        <strain evidence="9 10">CCM 8864</strain>
    </source>
</reference>
<dbReference type="InterPro" id="IPR022764">
    <property type="entry name" value="Peptidase_S54_rhomboid_dom"/>
</dbReference>
<proteinExistence type="inferred from homology"/>
<feature type="transmembrane region" description="Helical" evidence="7">
    <location>
        <begin position="209"/>
        <end position="229"/>
    </location>
</feature>
<evidence type="ECO:0000256" key="3">
    <source>
        <dbReference type="ARBA" id="ARBA00022692"/>
    </source>
</evidence>
<feature type="transmembrane region" description="Helical" evidence="7">
    <location>
        <begin position="160"/>
        <end position="176"/>
    </location>
</feature>
<evidence type="ECO:0000256" key="4">
    <source>
        <dbReference type="ARBA" id="ARBA00022801"/>
    </source>
</evidence>
<accession>A0ABS0VSP8</accession>
<comment type="caution">
    <text evidence="9">The sequence shown here is derived from an EMBL/GenBank/DDBJ whole genome shotgun (WGS) entry which is preliminary data.</text>
</comment>
<name>A0ABS0VSP8_9CORY</name>
<feature type="transmembrane region" description="Helical" evidence="7">
    <location>
        <begin position="109"/>
        <end position="129"/>
    </location>
</feature>
<evidence type="ECO:0000256" key="2">
    <source>
        <dbReference type="ARBA" id="ARBA00009045"/>
    </source>
</evidence>
<evidence type="ECO:0000256" key="1">
    <source>
        <dbReference type="ARBA" id="ARBA00004141"/>
    </source>
</evidence>
<dbReference type="Pfam" id="PF01694">
    <property type="entry name" value="Rhomboid"/>
    <property type="match status" value="1"/>
</dbReference>
<evidence type="ECO:0000313" key="10">
    <source>
        <dbReference type="Proteomes" id="UP000625574"/>
    </source>
</evidence>
<dbReference type="PANTHER" id="PTHR43731:SF14">
    <property type="entry name" value="PRESENILIN-ASSOCIATED RHOMBOID-LIKE PROTEIN, MITOCHONDRIAL"/>
    <property type="match status" value="1"/>
</dbReference>
<feature type="transmembrane region" description="Helical" evidence="7">
    <location>
        <begin position="20"/>
        <end position="39"/>
    </location>
</feature>
<feature type="transmembrane region" description="Helical" evidence="7">
    <location>
        <begin position="182"/>
        <end position="202"/>
    </location>
</feature>
<keyword evidence="10" id="KW-1185">Reference proteome</keyword>
<comment type="subcellular location">
    <subcellularLocation>
        <location evidence="1">Membrane</location>
        <topology evidence="1">Multi-pass membrane protein</topology>
    </subcellularLocation>
</comment>
<dbReference type="Proteomes" id="UP000625574">
    <property type="component" value="Unassembled WGS sequence"/>
</dbReference>
<evidence type="ECO:0000313" key="9">
    <source>
        <dbReference type="EMBL" id="MBI8999798.1"/>
    </source>
</evidence>
<dbReference type="PANTHER" id="PTHR43731">
    <property type="entry name" value="RHOMBOID PROTEASE"/>
    <property type="match status" value="1"/>
</dbReference>
<gene>
    <name evidence="9" type="ORF">JDV76_02245</name>
</gene>
<keyword evidence="5 7" id="KW-1133">Transmembrane helix</keyword>
<dbReference type="EMBL" id="JAEIOT010000004">
    <property type="protein sequence ID" value="MBI8999798.1"/>
    <property type="molecule type" value="Genomic_DNA"/>
</dbReference>
<comment type="similarity">
    <text evidence="2">Belongs to the peptidase S54 family.</text>
</comment>
<dbReference type="InterPro" id="IPR035952">
    <property type="entry name" value="Rhomboid-like_sf"/>
</dbReference>
<keyword evidence="4" id="KW-0378">Hydrolase</keyword>
<protein>
    <submittedName>
        <fullName evidence="9">Rhomboid family intramembrane serine protease</fullName>
    </submittedName>
</protein>
<dbReference type="Gene3D" id="1.20.1540.10">
    <property type="entry name" value="Rhomboid-like"/>
    <property type="match status" value="1"/>
</dbReference>
<keyword evidence="3 7" id="KW-0812">Transmembrane</keyword>